<protein>
    <recommendedName>
        <fullName evidence="6">Ig-like domain-containing protein</fullName>
    </recommendedName>
</protein>
<dbReference type="SUPFAM" id="SSF49785">
    <property type="entry name" value="Galactose-binding domain-like"/>
    <property type="match status" value="1"/>
</dbReference>
<dbReference type="InterPro" id="IPR007110">
    <property type="entry name" value="Ig-like_dom"/>
</dbReference>
<feature type="signal peptide" evidence="1">
    <location>
        <begin position="1"/>
        <end position="24"/>
    </location>
</feature>
<sequence>MSGQRLLNLWTCAIITLLVQTTTAEVCDKPTSQVTPRTSQLTASSTASGLSVDYGVYDCCNTLSLGGWCHVTNRSDEWYDVRFTSAVNVTVVVLQQPYIAAGASPPTVTQFRLLYEDARDQFDVLTKYTYKNNGTDQEVIDAVYSNGQFILNLSTPVIARRIRIIVVNYTDRPCMRLDIRGCPVDMAPPDSSIPKVRFDPASSSGDLRLLCSASNLSYFAVDYLVTWYRNTEKVLEEKLTNDAVTSYLNVTADNFSSRQTHKCHVQACYQAFCSINATYSNGNSSHVYIPDIEITNKESLVLREGETTYVKVHATAPPYLLCTTAGQQLDCDITIVATSYDDNATM</sequence>
<dbReference type="PROSITE" id="PS50835">
    <property type="entry name" value="IG_LIKE"/>
    <property type="match status" value="1"/>
</dbReference>
<dbReference type="InterPro" id="IPR000421">
    <property type="entry name" value="FA58C"/>
</dbReference>
<dbReference type="PANTHER" id="PTHR24543">
    <property type="entry name" value="MULTICOPPER OXIDASE-RELATED"/>
    <property type="match status" value="1"/>
</dbReference>
<dbReference type="KEGG" id="bgt:106060762"/>
<feature type="domain" description="F5/8 type C" evidence="2">
    <location>
        <begin position="27"/>
        <end position="182"/>
    </location>
</feature>
<evidence type="ECO:0000313" key="4">
    <source>
        <dbReference type="EnsemblMetazoa" id="BGLB033451-PA"/>
    </source>
</evidence>
<dbReference type="InterPro" id="IPR008979">
    <property type="entry name" value="Galactose-bd-like_sf"/>
</dbReference>
<dbReference type="VEuPathDB" id="VectorBase:BGLB033451"/>
<dbReference type="Pfam" id="PF00754">
    <property type="entry name" value="F5_F8_type_C"/>
    <property type="match status" value="1"/>
</dbReference>
<name>A0A2C9LPT0_BIOGL</name>
<evidence type="ECO:0008006" key="6">
    <source>
        <dbReference type="Google" id="ProtNLM"/>
    </source>
</evidence>
<gene>
    <name evidence="4" type="primary">106060762</name>
</gene>
<dbReference type="VEuPathDB" id="VectorBase:BGLAX_042639"/>
<feature type="domain" description="Ig-like" evidence="3">
    <location>
        <begin position="194"/>
        <end position="280"/>
    </location>
</feature>
<evidence type="ECO:0000256" key="1">
    <source>
        <dbReference type="SAM" id="SignalP"/>
    </source>
</evidence>
<proteinExistence type="predicted"/>
<dbReference type="EnsemblMetazoa" id="BGLB033451-RA">
    <property type="protein sequence ID" value="BGLB033451-PA"/>
    <property type="gene ID" value="BGLB033451"/>
</dbReference>
<evidence type="ECO:0000259" key="3">
    <source>
        <dbReference type="PROSITE" id="PS50835"/>
    </source>
</evidence>
<evidence type="ECO:0000313" key="5">
    <source>
        <dbReference type="Proteomes" id="UP000076420"/>
    </source>
</evidence>
<dbReference type="SUPFAM" id="SSF48726">
    <property type="entry name" value="Immunoglobulin"/>
    <property type="match status" value="1"/>
</dbReference>
<feature type="chain" id="PRO_5012248648" description="Ig-like domain-containing protein" evidence="1">
    <location>
        <begin position="25"/>
        <end position="346"/>
    </location>
</feature>
<evidence type="ECO:0000259" key="2">
    <source>
        <dbReference type="PROSITE" id="PS50022"/>
    </source>
</evidence>
<dbReference type="InterPro" id="IPR036179">
    <property type="entry name" value="Ig-like_dom_sf"/>
</dbReference>
<keyword evidence="1" id="KW-0732">Signal</keyword>
<dbReference type="AlphaFoldDB" id="A0A2C9LPT0"/>
<dbReference type="Proteomes" id="UP000076420">
    <property type="component" value="Unassembled WGS sequence"/>
</dbReference>
<dbReference type="Gene3D" id="2.60.120.260">
    <property type="entry name" value="Galactose-binding domain-like"/>
    <property type="match status" value="1"/>
</dbReference>
<accession>A0A2C9LPT0</accession>
<dbReference type="PROSITE" id="PS50022">
    <property type="entry name" value="FA58C_3"/>
    <property type="match status" value="1"/>
</dbReference>
<reference evidence="4" key="1">
    <citation type="submission" date="2020-05" db="UniProtKB">
        <authorList>
            <consortium name="EnsemblMetazoa"/>
        </authorList>
    </citation>
    <scope>IDENTIFICATION</scope>
    <source>
        <strain evidence="4">BB02</strain>
    </source>
</reference>
<organism evidence="4 5">
    <name type="scientific">Biomphalaria glabrata</name>
    <name type="common">Bloodfluke planorb</name>
    <name type="synonym">Freshwater snail</name>
    <dbReference type="NCBI Taxonomy" id="6526"/>
    <lineage>
        <taxon>Eukaryota</taxon>
        <taxon>Metazoa</taxon>
        <taxon>Spiralia</taxon>
        <taxon>Lophotrochozoa</taxon>
        <taxon>Mollusca</taxon>
        <taxon>Gastropoda</taxon>
        <taxon>Heterobranchia</taxon>
        <taxon>Euthyneura</taxon>
        <taxon>Panpulmonata</taxon>
        <taxon>Hygrophila</taxon>
        <taxon>Lymnaeoidea</taxon>
        <taxon>Planorbidae</taxon>
        <taxon>Biomphalaria</taxon>
    </lineage>
</organism>